<evidence type="ECO:0000313" key="3">
    <source>
        <dbReference type="Proteomes" id="UP001500141"/>
    </source>
</evidence>
<sequence length="108" mass="11796">MKKIILLLLTLVSFSISAQEKKEIKNQVVEASCGQCNFGLTSKKGCDLAVRIDGKAYFVEGTSIDKHGDAHAENGFCNAVRKAQVSGEIKNDKFLATDFALVDEKTKK</sequence>
<gene>
    <name evidence="2" type="ORF">GCM10023230_13270</name>
</gene>
<feature type="signal peptide" evidence="1">
    <location>
        <begin position="1"/>
        <end position="18"/>
    </location>
</feature>
<dbReference type="InterPro" id="IPR045950">
    <property type="entry name" value="DUF6370"/>
</dbReference>
<feature type="chain" id="PRO_5047437121" evidence="1">
    <location>
        <begin position="19"/>
        <end position="108"/>
    </location>
</feature>
<keyword evidence="3" id="KW-1185">Reference proteome</keyword>
<name>A0ABP8ZU54_9FLAO</name>
<protein>
    <submittedName>
        <fullName evidence="2">DUF6370 family protein</fullName>
    </submittedName>
</protein>
<dbReference type="RefSeq" id="WP_264543635.1">
    <property type="nucleotide sequence ID" value="NZ_BAABIP010000011.1"/>
</dbReference>
<accession>A0ABP8ZU54</accession>
<evidence type="ECO:0000256" key="1">
    <source>
        <dbReference type="SAM" id="SignalP"/>
    </source>
</evidence>
<dbReference type="EMBL" id="BAABIP010000011">
    <property type="protein sequence ID" value="GAA4765121.1"/>
    <property type="molecule type" value="Genomic_DNA"/>
</dbReference>
<dbReference type="Pfam" id="PF19897">
    <property type="entry name" value="DUF6370"/>
    <property type="match status" value="1"/>
</dbReference>
<keyword evidence="1" id="KW-0732">Signal</keyword>
<evidence type="ECO:0000313" key="2">
    <source>
        <dbReference type="EMBL" id="GAA4765121.1"/>
    </source>
</evidence>
<dbReference type="Proteomes" id="UP001500141">
    <property type="component" value="Unassembled WGS sequence"/>
</dbReference>
<proteinExistence type="predicted"/>
<comment type="caution">
    <text evidence="2">The sequence shown here is derived from an EMBL/GenBank/DDBJ whole genome shotgun (WGS) entry which is preliminary data.</text>
</comment>
<reference evidence="3" key="1">
    <citation type="journal article" date="2019" name="Int. J. Syst. Evol. Microbiol.">
        <title>The Global Catalogue of Microorganisms (GCM) 10K type strain sequencing project: providing services to taxonomists for standard genome sequencing and annotation.</title>
        <authorList>
            <consortium name="The Broad Institute Genomics Platform"/>
            <consortium name="The Broad Institute Genome Sequencing Center for Infectious Disease"/>
            <person name="Wu L."/>
            <person name="Ma J."/>
        </authorList>
    </citation>
    <scope>NUCLEOTIDE SEQUENCE [LARGE SCALE GENOMIC DNA]</scope>
    <source>
        <strain evidence="3">JCM 18198</strain>
    </source>
</reference>
<organism evidence="2 3">
    <name type="scientific">Flavobacterium hankyongi</name>
    <dbReference type="NCBI Taxonomy" id="1176532"/>
    <lineage>
        <taxon>Bacteria</taxon>
        <taxon>Pseudomonadati</taxon>
        <taxon>Bacteroidota</taxon>
        <taxon>Flavobacteriia</taxon>
        <taxon>Flavobacteriales</taxon>
        <taxon>Flavobacteriaceae</taxon>
        <taxon>Flavobacterium</taxon>
    </lineage>
</organism>